<dbReference type="Proteomes" id="UP000044841">
    <property type="component" value="Unassembled WGS sequence"/>
</dbReference>
<gene>
    <name evidence="1" type="ORF">RSOLAG22IIIB_07935</name>
</gene>
<evidence type="ECO:0000313" key="2">
    <source>
        <dbReference type="Proteomes" id="UP000044841"/>
    </source>
</evidence>
<dbReference type="AlphaFoldDB" id="A0A0K6FQB2"/>
<name>A0A0K6FQB2_9AGAM</name>
<sequence>MDVNYDAEPVHLHYYTCLNFAVGVAIYPQFRDPKNPDKVLWDGRSVPGFRYLIPPGGRALIDLSQTGIERGTRVLLSSHSVFGTDCFEAKQIFKYEPDATRMIVALRTGTAGNGVLEWIGQKAYGEEQFRIDSSASNLYDVALHSPESLLPAAAVEQVIEMLDAAQPREGEALWKGVVEWPNVVNVTLGVSCIALYLAQRSYHVSYRTDGKKTEFELGAKGKTLSGDSIPQELIGDWKAALISAEKYTPQDIGILEIHVEGTDV</sequence>
<evidence type="ECO:0000313" key="1">
    <source>
        <dbReference type="EMBL" id="CUA68416.1"/>
    </source>
</evidence>
<keyword evidence="2" id="KW-1185">Reference proteome</keyword>
<protein>
    <submittedName>
        <fullName evidence="1">Uncharacterized protein</fullName>
    </submittedName>
</protein>
<reference evidence="1 2" key="1">
    <citation type="submission" date="2015-07" db="EMBL/GenBank/DDBJ databases">
        <authorList>
            <person name="Noorani M."/>
        </authorList>
    </citation>
    <scope>NUCLEOTIDE SEQUENCE [LARGE SCALE GENOMIC DNA]</scope>
    <source>
        <strain evidence="1">BBA 69670</strain>
    </source>
</reference>
<accession>A0A0K6FQB2</accession>
<dbReference type="EMBL" id="CYGV01000435">
    <property type="protein sequence ID" value="CUA68416.1"/>
    <property type="molecule type" value="Genomic_DNA"/>
</dbReference>
<proteinExistence type="predicted"/>
<organism evidence="1 2">
    <name type="scientific">Rhizoctonia solani</name>
    <dbReference type="NCBI Taxonomy" id="456999"/>
    <lineage>
        <taxon>Eukaryota</taxon>
        <taxon>Fungi</taxon>
        <taxon>Dikarya</taxon>
        <taxon>Basidiomycota</taxon>
        <taxon>Agaricomycotina</taxon>
        <taxon>Agaricomycetes</taxon>
        <taxon>Cantharellales</taxon>
        <taxon>Ceratobasidiaceae</taxon>
        <taxon>Rhizoctonia</taxon>
    </lineage>
</organism>